<proteinExistence type="predicted"/>
<gene>
    <name evidence="1" type="ORF">WN51_07081</name>
</gene>
<dbReference type="AlphaFoldDB" id="A0A0M8ZRT9"/>
<accession>A0A0M8ZRT9</accession>
<name>A0A0M8ZRT9_9HYME</name>
<dbReference type="Proteomes" id="UP000053105">
    <property type="component" value="Unassembled WGS sequence"/>
</dbReference>
<sequence length="90" mass="10571">MFYTCNFFFDECSKTSVNHGSRIFVLNTFLSEFRNFYRVFIVEIQRVDKYESPRFVERKMFPGKGESFVHNEAGIFVAQICSAALTLLFT</sequence>
<reference evidence="1 2" key="1">
    <citation type="submission" date="2015-07" db="EMBL/GenBank/DDBJ databases">
        <title>The genome of Melipona quadrifasciata.</title>
        <authorList>
            <person name="Pan H."/>
            <person name="Kapheim K."/>
        </authorList>
    </citation>
    <scope>NUCLEOTIDE SEQUENCE [LARGE SCALE GENOMIC DNA]</scope>
    <source>
        <strain evidence="1">0111107301</strain>
        <tissue evidence="1">Whole body</tissue>
    </source>
</reference>
<organism evidence="1 2">
    <name type="scientific">Melipona quadrifasciata</name>
    <dbReference type="NCBI Taxonomy" id="166423"/>
    <lineage>
        <taxon>Eukaryota</taxon>
        <taxon>Metazoa</taxon>
        <taxon>Ecdysozoa</taxon>
        <taxon>Arthropoda</taxon>
        <taxon>Hexapoda</taxon>
        <taxon>Insecta</taxon>
        <taxon>Pterygota</taxon>
        <taxon>Neoptera</taxon>
        <taxon>Endopterygota</taxon>
        <taxon>Hymenoptera</taxon>
        <taxon>Apocrita</taxon>
        <taxon>Aculeata</taxon>
        <taxon>Apoidea</taxon>
        <taxon>Anthophila</taxon>
        <taxon>Apidae</taxon>
        <taxon>Melipona</taxon>
    </lineage>
</organism>
<dbReference type="EMBL" id="KQ435936">
    <property type="protein sequence ID" value="KOX68343.1"/>
    <property type="molecule type" value="Genomic_DNA"/>
</dbReference>
<evidence type="ECO:0000313" key="2">
    <source>
        <dbReference type="Proteomes" id="UP000053105"/>
    </source>
</evidence>
<evidence type="ECO:0000313" key="1">
    <source>
        <dbReference type="EMBL" id="KOX68343.1"/>
    </source>
</evidence>
<protein>
    <submittedName>
        <fullName evidence="1">Uncharacterized protein</fullName>
    </submittedName>
</protein>
<keyword evidence="2" id="KW-1185">Reference proteome</keyword>